<evidence type="ECO:0000313" key="1">
    <source>
        <dbReference type="EMBL" id="MBW83555.1"/>
    </source>
</evidence>
<dbReference type="PANTHER" id="PTHR21477">
    <property type="entry name" value="ZGC:172139"/>
    <property type="match status" value="1"/>
</dbReference>
<dbReference type="InterPro" id="IPR019141">
    <property type="entry name" value="DUF2045"/>
</dbReference>
<protein>
    <recommendedName>
        <fullName evidence="2">Protein PHLOEM PROTEIN 2-LIKE A10</fullName>
    </recommendedName>
</protein>
<sequence>MDLRLVRKGLLDYTRKKKRWVILLVALGFSSYGAYKVCNFPSVDRERQKISRLLGALISVAEVVSDSAETVGVISRDLKDFLQSEEDRIPNSLRQISKIARSNELSESVVGLTQALTVGILRGYQSSSRTDLDVGARSFLEKVLDKLSSPAGSGLVSIVVGSFAKNLVMGFYRDVQSSKEIRSNSAQGESSTNEPLDMEMSSVSRWMDVVCSDKSKILIGDCIELFVSTAVAVFLDKTMHINPYDEIFAGLTNPNHQEKVRDVLVSVCSGAVETLVKTSHHVLTSTDFSVDSKRSPLYLAIEQVEDARVNELSRNKDVSDGLRAGRKFDEMKGSGWFGKVSSTLAVPSNRRFVLDITGRVTFEMVRSFLVFLLETVCHGISSCVDATHEAVDSGLEVVRSVTAKSSVIATVTLSFWLHVVDGPWILVPT</sequence>
<dbReference type="PANTHER" id="PTHR21477:SF31">
    <property type="entry name" value="PROTEIN PHLOEM PROTEIN 2-LIKE A10-LIKE"/>
    <property type="match status" value="1"/>
</dbReference>
<name>A0A2P2IQQ7_RHIMU</name>
<dbReference type="AlphaFoldDB" id="A0A2P2IQQ7"/>
<reference evidence="1" key="1">
    <citation type="submission" date="2018-02" db="EMBL/GenBank/DDBJ databases">
        <title>Rhizophora mucronata_Transcriptome.</title>
        <authorList>
            <person name="Meera S.P."/>
            <person name="Sreeshan A."/>
            <person name="Augustine A."/>
        </authorList>
    </citation>
    <scope>NUCLEOTIDE SEQUENCE</scope>
    <source>
        <tissue evidence="1">Leaf</tissue>
    </source>
</reference>
<dbReference type="EMBL" id="GGEC01003072">
    <property type="protein sequence ID" value="MBW83555.1"/>
    <property type="molecule type" value="Transcribed_RNA"/>
</dbReference>
<organism evidence="1">
    <name type="scientific">Rhizophora mucronata</name>
    <name type="common">Asiatic mangrove</name>
    <dbReference type="NCBI Taxonomy" id="61149"/>
    <lineage>
        <taxon>Eukaryota</taxon>
        <taxon>Viridiplantae</taxon>
        <taxon>Streptophyta</taxon>
        <taxon>Embryophyta</taxon>
        <taxon>Tracheophyta</taxon>
        <taxon>Spermatophyta</taxon>
        <taxon>Magnoliopsida</taxon>
        <taxon>eudicotyledons</taxon>
        <taxon>Gunneridae</taxon>
        <taxon>Pentapetalae</taxon>
        <taxon>rosids</taxon>
        <taxon>fabids</taxon>
        <taxon>Malpighiales</taxon>
        <taxon>Rhizophoraceae</taxon>
        <taxon>Rhizophora</taxon>
    </lineage>
</organism>
<evidence type="ECO:0008006" key="2">
    <source>
        <dbReference type="Google" id="ProtNLM"/>
    </source>
</evidence>
<accession>A0A2P2IQQ7</accession>
<proteinExistence type="predicted"/>